<name>A0A183SA95_SCHSO</name>
<reference evidence="1 2" key="2">
    <citation type="submission" date="2018-11" db="EMBL/GenBank/DDBJ databases">
        <authorList>
            <consortium name="Pathogen Informatics"/>
        </authorList>
    </citation>
    <scope>NUCLEOTIDE SEQUENCE [LARGE SCALE GENOMIC DNA]</scope>
    <source>
        <strain evidence="1 2">NST_G2</strain>
    </source>
</reference>
<sequence length="73" mass="7926">MEEDIQRHMDLIAAGCANFGVTIGTAKTVVMHQPPPSAECNAPQINVNGAQLKNVETFANLENAFSRNTRIND</sequence>
<evidence type="ECO:0000313" key="2">
    <source>
        <dbReference type="Proteomes" id="UP000275846"/>
    </source>
</evidence>
<evidence type="ECO:0000313" key="3">
    <source>
        <dbReference type="WBParaSite" id="SSLN_0000119001-mRNA-1"/>
    </source>
</evidence>
<dbReference type="Proteomes" id="UP000275846">
    <property type="component" value="Unassembled WGS sequence"/>
</dbReference>
<organism evidence="3">
    <name type="scientific">Schistocephalus solidus</name>
    <name type="common">Tapeworm</name>
    <dbReference type="NCBI Taxonomy" id="70667"/>
    <lineage>
        <taxon>Eukaryota</taxon>
        <taxon>Metazoa</taxon>
        <taxon>Spiralia</taxon>
        <taxon>Lophotrochozoa</taxon>
        <taxon>Platyhelminthes</taxon>
        <taxon>Cestoda</taxon>
        <taxon>Eucestoda</taxon>
        <taxon>Diphyllobothriidea</taxon>
        <taxon>Diphyllobothriidae</taxon>
        <taxon>Schistocephalus</taxon>
    </lineage>
</organism>
<evidence type="ECO:0000313" key="1">
    <source>
        <dbReference type="EMBL" id="VDL87019.1"/>
    </source>
</evidence>
<protein>
    <submittedName>
        <fullName evidence="1 3">Uncharacterized protein</fullName>
    </submittedName>
</protein>
<dbReference type="AlphaFoldDB" id="A0A183SA95"/>
<keyword evidence="2" id="KW-1185">Reference proteome</keyword>
<proteinExistence type="predicted"/>
<dbReference type="EMBL" id="UYSU01001651">
    <property type="protein sequence ID" value="VDL87019.1"/>
    <property type="molecule type" value="Genomic_DNA"/>
</dbReference>
<dbReference type="OrthoDB" id="425681at2759"/>
<reference evidence="3" key="1">
    <citation type="submission" date="2016-06" db="UniProtKB">
        <authorList>
            <consortium name="WormBaseParasite"/>
        </authorList>
    </citation>
    <scope>IDENTIFICATION</scope>
</reference>
<accession>A0A183SA95</accession>
<gene>
    <name evidence="1" type="ORF">SSLN_LOCUS1143</name>
</gene>
<dbReference type="WBParaSite" id="SSLN_0000119001-mRNA-1">
    <property type="protein sequence ID" value="SSLN_0000119001-mRNA-1"/>
    <property type="gene ID" value="SSLN_0000119001"/>
</dbReference>